<feature type="non-terminal residue" evidence="1">
    <location>
        <position position="178"/>
    </location>
</feature>
<dbReference type="InterPro" id="IPR051082">
    <property type="entry name" value="Pentapeptide-BTB/POZ_domain"/>
</dbReference>
<reference evidence="1" key="1">
    <citation type="submission" date="2018-05" db="EMBL/GenBank/DDBJ databases">
        <authorList>
            <person name="Lanie J.A."/>
            <person name="Ng W.-L."/>
            <person name="Kazmierczak K.M."/>
            <person name="Andrzejewski T.M."/>
            <person name="Davidsen T.M."/>
            <person name="Wayne K.J."/>
            <person name="Tettelin H."/>
            <person name="Glass J.I."/>
            <person name="Rusch D."/>
            <person name="Podicherti R."/>
            <person name="Tsui H.-C.T."/>
            <person name="Winkler M.E."/>
        </authorList>
    </citation>
    <scope>NUCLEOTIDE SEQUENCE</scope>
</reference>
<name>A0A382CM27_9ZZZZ</name>
<dbReference type="Pfam" id="PF00805">
    <property type="entry name" value="Pentapeptide"/>
    <property type="match status" value="2"/>
</dbReference>
<dbReference type="EMBL" id="UINC01034856">
    <property type="protein sequence ID" value="SVB26347.1"/>
    <property type="molecule type" value="Genomic_DNA"/>
</dbReference>
<organism evidence="1">
    <name type="scientific">marine metagenome</name>
    <dbReference type="NCBI Taxonomy" id="408172"/>
    <lineage>
        <taxon>unclassified sequences</taxon>
        <taxon>metagenomes</taxon>
        <taxon>ecological metagenomes</taxon>
    </lineage>
</organism>
<dbReference type="PANTHER" id="PTHR14136">
    <property type="entry name" value="BTB_POZ DOMAIN-CONTAINING PROTEIN KCTD9"/>
    <property type="match status" value="1"/>
</dbReference>
<dbReference type="AlphaFoldDB" id="A0A382CM27"/>
<accession>A0A382CM27</accession>
<dbReference type="InterPro" id="IPR001646">
    <property type="entry name" value="5peptide_repeat"/>
</dbReference>
<evidence type="ECO:0000313" key="1">
    <source>
        <dbReference type="EMBL" id="SVB26347.1"/>
    </source>
</evidence>
<dbReference type="PANTHER" id="PTHR14136:SF17">
    <property type="entry name" value="BTB_POZ DOMAIN-CONTAINING PROTEIN KCTD9"/>
    <property type="match status" value="1"/>
</dbReference>
<evidence type="ECO:0008006" key="2">
    <source>
        <dbReference type="Google" id="ProtNLM"/>
    </source>
</evidence>
<gene>
    <name evidence="1" type="ORF">METZ01_LOCUS179201</name>
</gene>
<proteinExistence type="predicted"/>
<dbReference type="SUPFAM" id="SSF141571">
    <property type="entry name" value="Pentapeptide repeat-like"/>
    <property type="match status" value="1"/>
</dbReference>
<sequence length="178" mass="19724">MCLSFEVLAYREADLEKLKTTGSCESCDLSGADLYEMDLFKANLTGANLKEVDLTLADLTLANLQSADLTGAILDETNLSGANLRYATLDEDALDEAVFDSERTRTKLGFKDLKLGMNIVEIAKYCSMRSRDQKTFKAHVDYYLYIGQLEASCYGDEAMSFAFKFSGDGTIGVLDYME</sequence>
<dbReference type="Gene3D" id="2.160.20.80">
    <property type="entry name" value="E3 ubiquitin-protein ligase SopA"/>
    <property type="match status" value="1"/>
</dbReference>
<protein>
    <recommendedName>
        <fullName evidence="2">Pentapeptide repeat-containing protein</fullName>
    </recommendedName>
</protein>